<accession>A0A4R3M8Z4</accession>
<dbReference type="EMBL" id="SMAJ01000004">
    <property type="protein sequence ID" value="TCT09043.1"/>
    <property type="molecule type" value="Genomic_DNA"/>
</dbReference>
<sequence length="273" mass="30335">MDKSLSTASLLMFKAEAKRLHRCALNNCPTALGRLANTAGANLPAPSHTECLKTLAIEYGYDSFQQLVHLERLILKFTQMNIMSGALDRAYGRTWNLKYFDRQYAAIRESAEGGIPLAHVAKSKDVDFRGFEFTSLLYSRLIAELKMLPQFDFSELDACGSYIEDLWAYSVTSFERVKLAHAKFFHISDGGLSVLPGMSVYCGNFTGADLRGADLRSAYLRGSEFFGADLEGADLRGANIFECHFEGARGTFQAGGAYYNRAWIVTSKGRHQV</sequence>
<dbReference type="AlphaFoldDB" id="A0A4R3M8Z4"/>
<dbReference type="PANTHER" id="PTHR14136:SF17">
    <property type="entry name" value="BTB_POZ DOMAIN-CONTAINING PROTEIN KCTD9"/>
    <property type="match status" value="1"/>
</dbReference>
<proteinExistence type="predicted"/>
<keyword evidence="2" id="KW-1185">Reference proteome</keyword>
<dbReference type="Pfam" id="PF00805">
    <property type="entry name" value="Pentapeptide"/>
    <property type="match status" value="1"/>
</dbReference>
<dbReference type="InterPro" id="IPR051082">
    <property type="entry name" value="Pentapeptide-BTB/POZ_domain"/>
</dbReference>
<dbReference type="SUPFAM" id="SSF141571">
    <property type="entry name" value="Pentapeptide repeat-like"/>
    <property type="match status" value="1"/>
</dbReference>
<reference evidence="1 2" key="1">
    <citation type="submission" date="2019-03" db="EMBL/GenBank/DDBJ databases">
        <title>Genomic Encyclopedia of Type Strains, Phase IV (KMG-IV): sequencing the most valuable type-strain genomes for metagenomic binning, comparative biology and taxonomic classification.</title>
        <authorList>
            <person name="Goeker M."/>
        </authorList>
    </citation>
    <scope>NUCLEOTIDE SEQUENCE [LARGE SCALE GENOMIC DNA]</scope>
    <source>
        <strain evidence="1 2">DSM 24591</strain>
    </source>
</reference>
<name>A0A4R3M8Z4_9BURK</name>
<gene>
    <name evidence="1" type="ORF">EDC26_104203</name>
</gene>
<dbReference type="InterPro" id="IPR001646">
    <property type="entry name" value="5peptide_repeat"/>
</dbReference>
<dbReference type="Proteomes" id="UP000295525">
    <property type="component" value="Unassembled WGS sequence"/>
</dbReference>
<evidence type="ECO:0000313" key="1">
    <source>
        <dbReference type="EMBL" id="TCT09043.1"/>
    </source>
</evidence>
<dbReference type="Gene3D" id="2.160.20.80">
    <property type="entry name" value="E3 ubiquitin-protein ligase SopA"/>
    <property type="match status" value="1"/>
</dbReference>
<dbReference type="PANTHER" id="PTHR14136">
    <property type="entry name" value="BTB_POZ DOMAIN-CONTAINING PROTEIN KCTD9"/>
    <property type="match status" value="1"/>
</dbReference>
<organism evidence="1 2">
    <name type="scientific">Paralcaligenes ureilyticus</name>
    <dbReference type="NCBI Taxonomy" id="627131"/>
    <lineage>
        <taxon>Bacteria</taxon>
        <taxon>Pseudomonadati</taxon>
        <taxon>Pseudomonadota</taxon>
        <taxon>Betaproteobacteria</taxon>
        <taxon>Burkholderiales</taxon>
        <taxon>Alcaligenaceae</taxon>
        <taxon>Paralcaligenes</taxon>
    </lineage>
</organism>
<protein>
    <submittedName>
        <fullName evidence="1">Pentapeptide repeat protein</fullName>
    </submittedName>
</protein>
<evidence type="ECO:0000313" key="2">
    <source>
        <dbReference type="Proteomes" id="UP000295525"/>
    </source>
</evidence>
<dbReference type="RefSeq" id="WP_243700832.1">
    <property type="nucleotide sequence ID" value="NZ_SMAJ01000004.1"/>
</dbReference>
<comment type="caution">
    <text evidence="1">The sequence shown here is derived from an EMBL/GenBank/DDBJ whole genome shotgun (WGS) entry which is preliminary data.</text>
</comment>